<name>V7B4P9_PHAVU</name>
<dbReference type="Proteomes" id="UP000000226">
    <property type="component" value="Chromosome 8"/>
</dbReference>
<keyword evidence="2" id="KW-1185">Reference proteome</keyword>
<accession>V7B4P9</accession>
<dbReference type="Gramene" id="ESW12779">
    <property type="protein sequence ID" value="ESW12779"/>
    <property type="gene ID" value="PHAVU_008G141900g"/>
</dbReference>
<organism evidence="1 2">
    <name type="scientific">Phaseolus vulgaris</name>
    <name type="common">Kidney bean</name>
    <name type="synonym">French bean</name>
    <dbReference type="NCBI Taxonomy" id="3885"/>
    <lineage>
        <taxon>Eukaryota</taxon>
        <taxon>Viridiplantae</taxon>
        <taxon>Streptophyta</taxon>
        <taxon>Embryophyta</taxon>
        <taxon>Tracheophyta</taxon>
        <taxon>Spermatophyta</taxon>
        <taxon>Magnoliopsida</taxon>
        <taxon>eudicotyledons</taxon>
        <taxon>Gunneridae</taxon>
        <taxon>Pentapetalae</taxon>
        <taxon>rosids</taxon>
        <taxon>fabids</taxon>
        <taxon>Fabales</taxon>
        <taxon>Fabaceae</taxon>
        <taxon>Papilionoideae</taxon>
        <taxon>50 kb inversion clade</taxon>
        <taxon>NPAAA clade</taxon>
        <taxon>indigoferoid/millettioid clade</taxon>
        <taxon>Phaseoleae</taxon>
        <taxon>Phaseolus</taxon>
    </lineage>
</organism>
<dbReference type="OrthoDB" id="904575at2759"/>
<dbReference type="AlphaFoldDB" id="V7B4P9"/>
<dbReference type="SMR" id="V7B4P9"/>
<evidence type="ECO:0000313" key="1">
    <source>
        <dbReference type="EMBL" id="ESW12779.1"/>
    </source>
</evidence>
<evidence type="ECO:0000313" key="2">
    <source>
        <dbReference type="Proteomes" id="UP000000226"/>
    </source>
</evidence>
<reference evidence="2" key="1">
    <citation type="journal article" date="2014" name="Nat. Genet.">
        <title>A reference genome for common bean and genome-wide analysis of dual domestications.</title>
        <authorList>
            <person name="Schmutz J."/>
            <person name="McClean P.E."/>
            <person name="Mamidi S."/>
            <person name="Wu G.A."/>
            <person name="Cannon S.B."/>
            <person name="Grimwood J."/>
            <person name="Jenkins J."/>
            <person name="Shu S."/>
            <person name="Song Q."/>
            <person name="Chavarro C."/>
            <person name="Torres-Torres M."/>
            <person name="Geffroy V."/>
            <person name="Moghaddam S.M."/>
            <person name="Gao D."/>
            <person name="Abernathy B."/>
            <person name="Barry K."/>
            <person name="Blair M."/>
            <person name="Brick M.A."/>
            <person name="Chovatia M."/>
            <person name="Gepts P."/>
            <person name="Goodstein D.M."/>
            <person name="Gonzales M."/>
            <person name="Hellsten U."/>
            <person name="Hyten D.L."/>
            <person name="Jia G."/>
            <person name="Kelly J.D."/>
            <person name="Kudrna D."/>
            <person name="Lee R."/>
            <person name="Richard M.M."/>
            <person name="Miklas P.N."/>
            <person name="Osorno J.M."/>
            <person name="Rodrigues J."/>
            <person name="Thareau V."/>
            <person name="Urrea C.A."/>
            <person name="Wang M."/>
            <person name="Yu Y."/>
            <person name="Zhang M."/>
            <person name="Wing R.A."/>
            <person name="Cregan P.B."/>
            <person name="Rokhsar D.S."/>
            <person name="Jackson S.A."/>
        </authorList>
    </citation>
    <scope>NUCLEOTIDE SEQUENCE [LARGE SCALE GENOMIC DNA]</scope>
    <source>
        <strain evidence="2">cv. G19833</strain>
    </source>
</reference>
<dbReference type="eggNOG" id="ENOG502SB9T">
    <property type="taxonomic scope" value="Eukaryota"/>
</dbReference>
<protein>
    <submittedName>
        <fullName evidence="1">Uncharacterized protein</fullName>
    </submittedName>
</protein>
<dbReference type="EMBL" id="CM002295">
    <property type="protein sequence ID" value="ESW12779.1"/>
    <property type="molecule type" value="Genomic_DNA"/>
</dbReference>
<gene>
    <name evidence="1" type="ORF">PHAVU_008G141900g</name>
</gene>
<sequence>MLVLLLKSVIFVVLTLWGLLTRLIFNTIASTFVLLLQGLKGSSEGTVGIFQSFAEGIRACFEFILQLVISLISSIVSKVFDIVVESVIGSVTASGSVVAELAEKLKTSLDESINQVLPQVFEELLNMISEMVKDSWNNYIGAVGYVEENS</sequence>
<dbReference type="OMA" id="YLLEMIM"/>
<proteinExistence type="predicted"/>